<accession>A0A9P3GF42</accession>
<dbReference type="Proteomes" id="UP000703269">
    <property type="component" value="Unassembled WGS sequence"/>
</dbReference>
<reference evidence="1 2" key="1">
    <citation type="submission" date="2021-08" db="EMBL/GenBank/DDBJ databases">
        <title>Draft Genome Sequence of Phanerochaete sordida strain YK-624.</title>
        <authorList>
            <person name="Mori T."/>
            <person name="Dohra H."/>
            <person name="Suzuki T."/>
            <person name="Kawagishi H."/>
            <person name="Hirai H."/>
        </authorList>
    </citation>
    <scope>NUCLEOTIDE SEQUENCE [LARGE SCALE GENOMIC DNA]</scope>
    <source>
        <strain evidence="1 2">YK-624</strain>
    </source>
</reference>
<comment type="caution">
    <text evidence="1">The sequence shown here is derived from an EMBL/GenBank/DDBJ whole genome shotgun (WGS) entry which is preliminary data.</text>
</comment>
<dbReference type="AlphaFoldDB" id="A0A9P3GF42"/>
<evidence type="ECO:0000313" key="2">
    <source>
        <dbReference type="Proteomes" id="UP000703269"/>
    </source>
</evidence>
<gene>
    <name evidence="1" type="ORF">PsYK624_098400</name>
</gene>
<name>A0A9P3GF42_9APHY</name>
<sequence>MVFNVPALRVEHMLWLPPDIPRINLSTCKRRVPAQLGAPISERKSRSRSLTVFRLSPTEELRSPANIVSTV</sequence>
<keyword evidence="2" id="KW-1185">Reference proteome</keyword>
<organism evidence="1 2">
    <name type="scientific">Phanerochaete sordida</name>
    <dbReference type="NCBI Taxonomy" id="48140"/>
    <lineage>
        <taxon>Eukaryota</taxon>
        <taxon>Fungi</taxon>
        <taxon>Dikarya</taxon>
        <taxon>Basidiomycota</taxon>
        <taxon>Agaricomycotina</taxon>
        <taxon>Agaricomycetes</taxon>
        <taxon>Polyporales</taxon>
        <taxon>Phanerochaetaceae</taxon>
        <taxon>Phanerochaete</taxon>
    </lineage>
</organism>
<proteinExistence type="predicted"/>
<protein>
    <submittedName>
        <fullName evidence="1">Uncharacterized protein</fullName>
    </submittedName>
</protein>
<evidence type="ECO:0000313" key="1">
    <source>
        <dbReference type="EMBL" id="GJE93680.1"/>
    </source>
</evidence>
<dbReference type="EMBL" id="BPQB01000034">
    <property type="protein sequence ID" value="GJE93680.1"/>
    <property type="molecule type" value="Genomic_DNA"/>
</dbReference>